<sequence>MLVVRRIEFLLDVPLLPTIISSLPPRNTPQEAALLVRRTSRAKASERV</sequence>
<organism evidence="1">
    <name type="scientific">Arundo donax</name>
    <name type="common">Giant reed</name>
    <name type="synonym">Donax arundinaceus</name>
    <dbReference type="NCBI Taxonomy" id="35708"/>
    <lineage>
        <taxon>Eukaryota</taxon>
        <taxon>Viridiplantae</taxon>
        <taxon>Streptophyta</taxon>
        <taxon>Embryophyta</taxon>
        <taxon>Tracheophyta</taxon>
        <taxon>Spermatophyta</taxon>
        <taxon>Magnoliopsida</taxon>
        <taxon>Liliopsida</taxon>
        <taxon>Poales</taxon>
        <taxon>Poaceae</taxon>
        <taxon>PACMAD clade</taxon>
        <taxon>Arundinoideae</taxon>
        <taxon>Arundineae</taxon>
        <taxon>Arundo</taxon>
    </lineage>
</organism>
<accession>A0A0A9C3K6</accession>
<dbReference type="AlphaFoldDB" id="A0A0A9C3K6"/>
<name>A0A0A9C3K6_ARUDO</name>
<evidence type="ECO:0000313" key="1">
    <source>
        <dbReference type="EMBL" id="JAD70894.1"/>
    </source>
</evidence>
<reference evidence="1" key="2">
    <citation type="journal article" date="2015" name="Data Brief">
        <title>Shoot transcriptome of the giant reed, Arundo donax.</title>
        <authorList>
            <person name="Barrero R.A."/>
            <person name="Guerrero F.D."/>
            <person name="Moolhuijzen P."/>
            <person name="Goolsby J.A."/>
            <person name="Tidwell J."/>
            <person name="Bellgard S.E."/>
            <person name="Bellgard M.I."/>
        </authorList>
    </citation>
    <scope>NUCLEOTIDE SEQUENCE</scope>
    <source>
        <tissue evidence="1">Shoot tissue taken approximately 20 cm above the soil surface</tissue>
    </source>
</reference>
<proteinExistence type="predicted"/>
<dbReference type="EMBL" id="GBRH01227001">
    <property type="protein sequence ID" value="JAD70894.1"/>
    <property type="molecule type" value="Transcribed_RNA"/>
</dbReference>
<protein>
    <submittedName>
        <fullName evidence="1">Uncharacterized protein</fullName>
    </submittedName>
</protein>
<reference evidence="1" key="1">
    <citation type="submission" date="2014-09" db="EMBL/GenBank/DDBJ databases">
        <authorList>
            <person name="Magalhaes I.L.F."/>
            <person name="Oliveira U."/>
            <person name="Santos F.R."/>
            <person name="Vidigal T.H.D.A."/>
            <person name="Brescovit A.D."/>
            <person name="Santos A.J."/>
        </authorList>
    </citation>
    <scope>NUCLEOTIDE SEQUENCE</scope>
    <source>
        <tissue evidence="1">Shoot tissue taken approximately 20 cm above the soil surface</tissue>
    </source>
</reference>